<keyword evidence="4 5" id="KW-0067">ATP-binding</keyword>
<keyword evidence="2 5" id="KW-0436">Ligase</keyword>
<organism evidence="8 9">
    <name type="scientific">Listeria cossartiae subsp. cayugensis</name>
    <dbReference type="NCBI Taxonomy" id="2713505"/>
    <lineage>
        <taxon>Bacteria</taxon>
        <taxon>Bacillati</taxon>
        <taxon>Bacillota</taxon>
        <taxon>Bacilli</taxon>
        <taxon>Bacillales</taxon>
        <taxon>Listeriaceae</taxon>
        <taxon>Listeria</taxon>
        <taxon>Listeria cossartiae</taxon>
    </lineage>
</organism>
<comment type="pathway">
    <text evidence="5">Quinol/quinone metabolism; 1,4-dihydroxy-2-naphthoate biosynthesis; 1,4-dihydroxy-2-naphthoate from chorismate: step 5/7.</text>
</comment>
<dbReference type="EMBL" id="JASBAM010000001">
    <property type="protein sequence ID" value="MDT0112521.1"/>
    <property type="molecule type" value="Genomic_DNA"/>
</dbReference>
<dbReference type="PANTHER" id="PTHR43201">
    <property type="entry name" value="ACYL-COA SYNTHETASE"/>
    <property type="match status" value="1"/>
</dbReference>
<dbReference type="GO" id="GO:0008756">
    <property type="term" value="F:o-succinylbenzoate-CoA ligase activity"/>
    <property type="evidence" value="ECO:0007669"/>
    <property type="project" value="UniProtKB-EC"/>
</dbReference>
<name>A0ABU2IIN0_9LIST</name>
<evidence type="ECO:0000313" key="9">
    <source>
        <dbReference type="Proteomes" id="UP001252688"/>
    </source>
</evidence>
<keyword evidence="3 5" id="KW-0547">Nucleotide-binding</keyword>
<dbReference type="RefSeq" id="WP_311168747.1">
    <property type="nucleotide sequence ID" value="NZ_JASAYY010000001.1"/>
</dbReference>
<reference evidence="8 9" key="1">
    <citation type="submission" date="2023-05" db="EMBL/GenBank/DDBJ databases">
        <title>A Combination of Whole Genome Sequencing and Metagenomics Reveals Diversity of Listeria spp. in Soil Collected from the Nantahala National Forest.</title>
        <authorList>
            <person name="Wang J."/>
            <person name="Schamp C.N."/>
            <person name="Hudson L.K."/>
            <person name="Chaggar H.K."/>
            <person name="Bryan D.W."/>
            <person name="Radosevich M."/>
            <person name="Denes T.G."/>
        </authorList>
    </citation>
    <scope>NUCLEOTIDE SEQUENCE [LARGE SCALE GENOMIC DNA]</scope>
    <source>
        <strain evidence="8 9">UTK S2-0002</strain>
    </source>
</reference>
<dbReference type="Proteomes" id="UP001252688">
    <property type="component" value="Unassembled WGS sequence"/>
</dbReference>
<evidence type="ECO:0000256" key="5">
    <source>
        <dbReference type="HAMAP-Rule" id="MF_00731"/>
    </source>
</evidence>
<evidence type="ECO:0000256" key="1">
    <source>
        <dbReference type="ARBA" id="ARBA00022428"/>
    </source>
</evidence>
<dbReference type="Gene3D" id="3.40.50.12780">
    <property type="entry name" value="N-terminal domain of ligase-like"/>
    <property type="match status" value="1"/>
</dbReference>
<keyword evidence="1 5" id="KW-0474">Menaquinone biosynthesis</keyword>
<comment type="function">
    <text evidence="5">Converts 2-succinylbenzoate (OSB) to 2-succinylbenzoyl-CoA (OSB-CoA).</text>
</comment>
<evidence type="ECO:0000259" key="7">
    <source>
        <dbReference type="Pfam" id="PF13193"/>
    </source>
</evidence>
<sequence>MDMTNWLQKRVRLSPNETALVFEGKEETFAEINEAVEQLAGKLFARGIRKDEMVAILGKNDRMTFLLIHALQQLGAVTLFLNNRLTKKELAFQLANAKVKQVFFTNTFAEKVVDGISYTELQQTNYLKPELLETWELSRVASVMYTSGTTGKPKGVMQTYENHWWSAVASALNLGLTEKDSWLCAVPIFHISGLSIMMRSVIYGIPVYLEEHFDEEKITQLLESGKVSTISVVTSMLERLLKIHGGSYHPNLRTVLLGGGPASEAVLEICKQRNIPLVQSFGMTETASQIVTLPPKDALTKIGSSGKALFPAEVKIADDGEILLKGPSITPGYLHNETATKAAFADGWFKTGDIGYLDEEGFLFVLERRSDLIISGGENIYPTEIEHVIATYEAVKEVAVVGKHDDKWGSVPVAFIIAEPTFDEAELRAICQTNLASFKIPKQITIVETLPKTASGKIQRNKLKERHSK</sequence>
<dbReference type="InterPro" id="IPR020845">
    <property type="entry name" value="AMP-binding_CS"/>
</dbReference>
<evidence type="ECO:0000313" key="8">
    <source>
        <dbReference type="EMBL" id="MDT0112521.1"/>
    </source>
</evidence>
<dbReference type="InterPro" id="IPR045851">
    <property type="entry name" value="AMP-bd_C_sf"/>
</dbReference>
<keyword evidence="9" id="KW-1185">Reference proteome</keyword>
<feature type="domain" description="AMP-binding enzyme C-terminal" evidence="7">
    <location>
        <begin position="384"/>
        <end position="457"/>
    </location>
</feature>
<dbReference type="EC" id="6.2.1.26" evidence="5"/>
<evidence type="ECO:0000259" key="6">
    <source>
        <dbReference type="Pfam" id="PF00501"/>
    </source>
</evidence>
<dbReference type="InterPro" id="IPR010192">
    <property type="entry name" value="MenE"/>
</dbReference>
<dbReference type="Pfam" id="PF13193">
    <property type="entry name" value="AMP-binding_C"/>
    <property type="match status" value="1"/>
</dbReference>
<dbReference type="Pfam" id="PF00501">
    <property type="entry name" value="AMP-binding"/>
    <property type="match status" value="1"/>
</dbReference>
<dbReference type="InterPro" id="IPR000873">
    <property type="entry name" value="AMP-dep_synth/lig_dom"/>
</dbReference>
<accession>A0ABU2IIN0</accession>
<comment type="similarity">
    <text evidence="5">Belongs to the ATP-dependent AMP-binding enzyme family. MenE subfamily.</text>
</comment>
<dbReference type="NCBIfam" id="NF002966">
    <property type="entry name" value="PRK03640.1"/>
    <property type="match status" value="1"/>
</dbReference>
<feature type="domain" description="AMP-dependent synthetase/ligase" evidence="6">
    <location>
        <begin position="8"/>
        <end position="334"/>
    </location>
</feature>
<dbReference type="SUPFAM" id="SSF56801">
    <property type="entry name" value="Acetyl-CoA synthetase-like"/>
    <property type="match status" value="1"/>
</dbReference>
<dbReference type="InterPro" id="IPR025110">
    <property type="entry name" value="AMP-bd_C"/>
</dbReference>
<comment type="pathway">
    <text evidence="5">Quinol/quinone metabolism; menaquinone biosynthesis.</text>
</comment>
<dbReference type="PROSITE" id="PS00455">
    <property type="entry name" value="AMP_BINDING"/>
    <property type="match status" value="1"/>
</dbReference>
<dbReference type="NCBIfam" id="TIGR01923">
    <property type="entry name" value="menE"/>
    <property type="match status" value="1"/>
</dbReference>
<comment type="catalytic activity">
    <reaction evidence="5">
        <text>2-succinylbenzoate + ATP + CoA = 2-succinylbenzoyl-CoA + AMP + diphosphate</text>
        <dbReference type="Rhea" id="RHEA:17009"/>
        <dbReference type="ChEBI" id="CHEBI:18325"/>
        <dbReference type="ChEBI" id="CHEBI:30616"/>
        <dbReference type="ChEBI" id="CHEBI:33019"/>
        <dbReference type="ChEBI" id="CHEBI:57287"/>
        <dbReference type="ChEBI" id="CHEBI:57364"/>
        <dbReference type="ChEBI" id="CHEBI:456215"/>
        <dbReference type="EC" id="6.2.1.26"/>
    </reaction>
</comment>
<evidence type="ECO:0000256" key="3">
    <source>
        <dbReference type="ARBA" id="ARBA00022741"/>
    </source>
</evidence>
<gene>
    <name evidence="5" type="primary">menE</name>
    <name evidence="8" type="ORF">QJV37_00090</name>
</gene>
<dbReference type="CDD" id="cd05912">
    <property type="entry name" value="OSB_CoA_lg"/>
    <property type="match status" value="1"/>
</dbReference>
<evidence type="ECO:0000256" key="2">
    <source>
        <dbReference type="ARBA" id="ARBA00022598"/>
    </source>
</evidence>
<dbReference type="HAMAP" id="MF_00731">
    <property type="entry name" value="MenE"/>
    <property type="match status" value="1"/>
</dbReference>
<dbReference type="PANTHER" id="PTHR43201:SF5">
    <property type="entry name" value="MEDIUM-CHAIN ACYL-COA LIGASE ACSF2, MITOCHONDRIAL"/>
    <property type="match status" value="1"/>
</dbReference>
<dbReference type="InterPro" id="IPR042099">
    <property type="entry name" value="ANL_N_sf"/>
</dbReference>
<protein>
    <recommendedName>
        <fullName evidence="5">2-succinylbenzoate--CoA ligase</fullName>
        <ecNumber evidence="5">6.2.1.26</ecNumber>
    </recommendedName>
    <alternativeName>
        <fullName evidence="5">o-succinylbenzoyl-CoA synthetase</fullName>
        <shortName evidence="5">OSB-CoA synthetase</shortName>
    </alternativeName>
</protein>
<comment type="caution">
    <text evidence="8">The sequence shown here is derived from an EMBL/GenBank/DDBJ whole genome shotgun (WGS) entry which is preliminary data.</text>
</comment>
<dbReference type="Gene3D" id="3.30.300.30">
    <property type="match status" value="1"/>
</dbReference>
<proteinExistence type="inferred from homology"/>
<evidence type="ECO:0000256" key="4">
    <source>
        <dbReference type="ARBA" id="ARBA00022840"/>
    </source>
</evidence>